<evidence type="ECO:0000256" key="1">
    <source>
        <dbReference type="SAM" id="MobiDB-lite"/>
    </source>
</evidence>
<keyword evidence="2" id="KW-0812">Transmembrane</keyword>
<evidence type="ECO:0000256" key="2">
    <source>
        <dbReference type="SAM" id="Phobius"/>
    </source>
</evidence>
<feature type="transmembrane region" description="Helical" evidence="2">
    <location>
        <begin position="233"/>
        <end position="253"/>
    </location>
</feature>
<keyword evidence="4" id="KW-0560">Oxidoreductase</keyword>
<dbReference type="CDD" id="cd03506">
    <property type="entry name" value="Delta6-FADS-like"/>
    <property type="match status" value="1"/>
</dbReference>
<dbReference type="InterPro" id="IPR005804">
    <property type="entry name" value="FA_desaturase_dom"/>
</dbReference>
<dbReference type="PANTHER" id="PTHR19353">
    <property type="entry name" value="FATTY ACID DESATURASE 2"/>
    <property type="match status" value="1"/>
</dbReference>
<feature type="region of interest" description="Disordered" evidence="1">
    <location>
        <begin position="1"/>
        <end position="25"/>
    </location>
</feature>
<dbReference type="Pfam" id="PF00487">
    <property type="entry name" value="FA_desaturase"/>
    <property type="match status" value="1"/>
</dbReference>
<dbReference type="EC" id="1.14.19.-" evidence="4"/>
<keyword evidence="2" id="KW-1133">Transmembrane helix</keyword>
<reference evidence="4 5" key="1">
    <citation type="submission" date="2024-06" db="EMBL/GenBank/DDBJ databases">
        <title>The Natural Products Discovery Center: Release of the First 8490 Sequenced Strains for Exploring Actinobacteria Biosynthetic Diversity.</title>
        <authorList>
            <person name="Kalkreuter E."/>
            <person name="Kautsar S.A."/>
            <person name="Yang D."/>
            <person name="Bader C.D."/>
            <person name="Teijaro C.N."/>
            <person name="Fluegel L."/>
            <person name="Davis C.M."/>
            <person name="Simpson J.R."/>
            <person name="Lauterbach L."/>
            <person name="Steele A.D."/>
            <person name="Gui C."/>
            <person name="Meng S."/>
            <person name="Li G."/>
            <person name="Viehrig K."/>
            <person name="Ye F."/>
            <person name="Su P."/>
            <person name="Kiefer A.F."/>
            <person name="Nichols A."/>
            <person name="Cepeda A.J."/>
            <person name="Yan W."/>
            <person name="Fan B."/>
            <person name="Jiang Y."/>
            <person name="Adhikari A."/>
            <person name="Zheng C.-J."/>
            <person name="Schuster L."/>
            <person name="Cowan T.M."/>
            <person name="Smanski M.J."/>
            <person name="Chevrette M.G."/>
            <person name="De Carvalho L.P.S."/>
            <person name="Shen B."/>
        </authorList>
    </citation>
    <scope>NUCLEOTIDE SEQUENCE [LARGE SCALE GENOMIC DNA]</scope>
    <source>
        <strain evidence="4 5">NPDC048946</strain>
    </source>
</reference>
<name>A0ABV3DA77_9ACTN</name>
<sequence length="366" mass="40267">MPAATVQTADRPPPPRTPPAPRSERAASDFAPLLADLKAARLMDRRPGYYLRVITVNLLLFAATWAAVLWLGNTWWQLLLAVPVALFSARATFVGHDAGHRQIGGSHRTHRAMSLLHGNLMNGMSAGWWNAKHNKHHANPNHRDKDPDVAVGVLVWDADQTGGRRGLAGWLTRHQARLFFPLLLLEGLNLKVNGVVDLRNRTPRERLVEGSLMALHFAAYASLLLIAMSPATALVFVLVHHALFGLHLGAVFAPNHKGMPMPEPGVPWDHLRRQVLTSRNVRGGPVTDWMLGGLNYQIEHHLVPSMPRGNLRKARPIVRAHCARLGVAYAETGLVESYRQALAHMHAVGAPLRAAHRRGRGGGRMG</sequence>
<dbReference type="InterPro" id="IPR012171">
    <property type="entry name" value="Fatty_acid_desaturase"/>
</dbReference>
<feature type="domain" description="Fatty acid desaturase" evidence="3">
    <location>
        <begin position="74"/>
        <end position="332"/>
    </location>
</feature>
<dbReference type="GO" id="GO:0016491">
    <property type="term" value="F:oxidoreductase activity"/>
    <property type="evidence" value="ECO:0007669"/>
    <property type="project" value="UniProtKB-KW"/>
</dbReference>
<proteinExistence type="predicted"/>
<accession>A0ABV3DA77</accession>
<evidence type="ECO:0000313" key="5">
    <source>
        <dbReference type="Proteomes" id="UP001551482"/>
    </source>
</evidence>
<evidence type="ECO:0000313" key="4">
    <source>
        <dbReference type="EMBL" id="MEU8132648.1"/>
    </source>
</evidence>
<dbReference type="Proteomes" id="UP001551482">
    <property type="component" value="Unassembled WGS sequence"/>
</dbReference>
<keyword evidence="5" id="KW-1185">Reference proteome</keyword>
<evidence type="ECO:0000259" key="3">
    <source>
        <dbReference type="Pfam" id="PF00487"/>
    </source>
</evidence>
<feature type="transmembrane region" description="Helical" evidence="2">
    <location>
        <begin position="74"/>
        <end position="93"/>
    </location>
</feature>
<dbReference type="EMBL" id="JBEZFP010000006">
    <property type="protein sequence ID" value="MEU8132648.1"/>
    <property type="molecule type" value="Genomic_DNA"/>
</dbReference>
<dbReference type="RefSeq" id="WP_358348799.1">
    <property type="nucleotide sequence ID" value="NZ_JBEZFP010000006.1"/>
</dbReference>
<organism evidence="4 5">
    <name type="scientific">Streptodolium elevatio</name>
    <dbReference type="NCBI Taxonomy" id="3157996"/>
    <lineage>
        <taxon>Bacteria</taxon>
        <taxon>Bacillati</taxon>
        <taxon>Actinomycetota</taxon>
        <taxon>Actinomycetes</taxon>
        <taxon>Kitasatosporales</taxon>
        <taxon>Streptomycetaceae</taxon>
        <taxon>Streptodolium</taxon>
    </lineage>
</organism>
<dbReference type="PANTHER" id="PTHR19353:SF19">
    <property type="entry name" value="DELTA(5) FATTY ACID DESATURASE C-RELATED"/>
    <property type="match status" value="1"/>
</dbReference>
<keyword evidence="2" id="KW-0472">Membrane</keyword>
<dbReference type="PIRSF" id="PIRSF015921">
    <property type="entry name" value="FA_sphinglp_des"/>
    <property type="match status" value="1"/>
</dbReference>
<feature type="compositionally biased region" description="Pro residues" evidence="1">
    <location>
        <begin position="11"/>
        <end position="21"/>
    </location>
</feature>
<gene>
    <name evidence="4" type="ORF">AB0C36_03980</name>
</gene>
<protein>
    <submittedName>
        <fullName evidence="4">Acyl-CoA desaturase</fullName>
        <ecNumber evidence="4">1.14.19.-</ecNumber>
    </submittedName>
</protein>
<comment type="caution">
    <text evidence="4">The sequence shown here is derived from an EMBL/GenBank/DDBJ whole genome shotgun (WGS) entry which is preliminary data.</text>
</comment>
<feature type="transmembrane region" description="Helical" evidence="2">
    <location>
        <begin position="49"/>
        <end position="68"/>
    </location>
</feature>